<dbReference type="EMBL" id="CAJQZC010000005">
    <property type="protein sequence ID" value="CAG4902566.1"/>
    <property type="molecule type" value="Genomic_DNA"/>
</dbReference>
<evidence type="ECO:0008006" key="4">
    <source>
        <dbReference type="Google" id="ProtNLM"/>
    </source>
</evidence>
<accession>A0A9N8RWK0</accession>
<dbReference type="PANTHER" id="PTHR36840:SF1">
    <property type="entry name" value="BLL5714 PROTEIN"/>
    <property type="match status" value="1"/>
</dbReference>
<feature type="transmembrane region" description="Helical" evidence="1">
    <location>
        <begin position="54"/>
        <end position="71"/>
    </location>
</feature>
<proteinExistence type="predicted"/>
<evidence type="ECO:0000313" key="3">
    <source>
        <dbReference type="Proteomes" id="UP000789704"/>
    </source>
</evidence>
<dbReference type="RefSeq" id="WP_228878195.1">
    <property type="nucleotide sequence ID" value="NZ_CAJQYX010000002.1"/>
</dbReference>
<feature type="transmembrane region" description="Helical" evidence="1">
    <location>
        <begin position="83"/>
        <end position="103"/>
    </location>
</feature>
<feature type="transmembrane region" description="Helical" evidence="1">
    <location>
        <begin position="233"/>
        <end position="256"/>
    </location>
</feature>
<organism evidence="2 3">
    <name type="scientific">Paraburkholderia saeva</name>
    <dbReference type="NCBI Taxonomy" id="2777537"/>
    <lineage>
        <taxon>Bacteria</taxon>
        <taxon>Pseudomonadati</taxon>
        <taxon>Pseudomonadota</taxon>
        <taxon>Betaproteobacteria</taxon>
        <taxon>Burkholderiales</taxon>
        <taxon>Burkholderiaceae</taxon>
        <taxon>Paraburkholderia</taxon>
    </lineage>
</organism>
<name>A0A9N8RWK0_9BURK</name>
<keyword evidence="1" id="KW-0812">Transmembrane</keyword>
<sequence>MPNGVARFLRPRDGDEARVTYVELFFDLIYAFAVTQLSHRLVHDLSAFGTLQTLVLWFAVWLGWQYTCWVTNWFDPERIPVRLLLFAVMLVGMVMAASLPLAWGERGLVFAISYVTIQVGRSIVVLRFLGSQHTLTPNFRRICGWLVISGVAWIVGGLLEGPQRFACWTFAVLCEYLSPMFGFPLPGLGRSDAADWRSAEGGHIAERCQAFVILALGESVLVTGGTLSDIESWSAPSVIAFLVCFLGSVAMWWVYFDSSSSAGSRAIRRSSEPGLMAAYFHYVHVILIAGIIVCAAADDLVILHPDERVTSATAWLLAGGPAIFVAGNGLYKRVVYGWFPLSHWVGLALLAIVVPFALHTDLLMTGGLTTVVMIVVAVWESVSRRSLARAEAAGTP</sequence>
<protein>
    <recommendedName>
        <fullName evidence="4">Low temperature requirement protein A</fullName>
    </recommendedName>
</protein>
<dbReference type="PANTHER" id="PTHR36840">
    <property type="entry name" value="BLL5714 PROTEIN"/>
    <property type="match status" value="1"/>
</dbReference>
<dbReference type="AlphaFoldDB" id="A0A9N8RWK0"/>
<feature type="transmembrane region" description="Helical" evidence="1">
    <location>
        <begin position="21"/>
        <end position="42"/>
    </location>
</feature>
<reference evidence="2" key="1">
    <citation type="submission" date="2021-04" db="EMBL/GenBank/DDBJ databases">
        <authorList>
            <person name="Vanwijnsberghe S."/>
        </authorList>
    </citation>
    <scope>NUCLEOTIDE SEQUENCE</scope>
    <source>
        <strain evidence="2">LMG 31841</strain>
    </source>
</reference>
<feature type="transmembrane region" description="Helical" evidence="1">
    <location>
        <begin position="109"/>
        <end position="130"/>
    </location>
</feature>
<feature type="transmembrane region" description="Helical" evidence="1">
    <location>
        <begin position="362"/>
        <end position="379"/>
    </location>
</feature>
<gene>
    <name evidence="2" type="ORF">LMG31841_03121</name>
</gene>
<feature type="transmembrane region" description="Helical" evidence="1">
    <location>
        <begin position="338"/>
        <end position="356"/>
    </location>
</feature>
<keyword evidence="3" id="KW-1185">Reference proteome</keyword>
<feature type="transmembrane region" description="Helical" evidence="1">
    <location>
        <begin position="142"/>
        <end position="159"/>
    </location>
</feature>
<evidence type="ECO:0000256" key="1">
    <source>
        <dbReference type="SAM" id="Phobius"/>
    </source>
</evidence>
<evidence type="ECO:0000313" key="2">
    <source>
        <dbReference type="EMBL" id="CAG4902566.1"/>
    </source>
</evidence>
<dbReference type="InterPro" id="IPR010640">
    <property type="entry name" value="Low_temperature_requirement_A"/>
</dbReference>
<comment type="caution">
    <text evidence="2">The sequence shown here is derived from an EMBL/GenBank/DDBJ whole genome shotgun (WGS) entry which is preliminary data.</text>
</comment>
<feature type="transmembrane region" description="Helical" evidence="1">
    <location>
        <begin position="314"/>
        <end position="331"/>
    </location>
</feature>
<dbReference type="Proteomes" id="UP000789704">
    <property type="component" value="Unassembled WGS sequence"/>
</dbReference>
<feature type="transmembrane region" description="Helical" evidence="1">
    <location>
        <begin position="277"/>
        <end position="302"/>
    </location>
</feature>
<keyword evidence="1" id="KW-0472">Membrane</keyword>
<keyword evidence="1" id="KW-1133">Transmembrane helix</keyword>
<dbReference type="Pfam" id="PF06772">
    <property type="entry name" value="LtrA"/>
    <property type="match status" value="1"/>
</dbReference>